<dbReference type="InterPro" id="IPR050628">
    <property type="entry name" value="SNF2_RAD54_helicase_TF"/>
</dbReference>
<keyword evidence="7" id="KW-1185">Reference proteome</keyword>
<evidence type="ECO:0000313" key="7">
    <source>
        <dbReference type="Proteomes" id="UP001244011"/>
    </source>
</evidence>
<name>A0AAJ0C9M5_9PEZI</name>
<evidence type="ECO:0000313" key="6">
    <source>
        <dbReference type="EMBL" id="KAK1772718.1"/>
    </source>
</evidence>
<protein>
    <recommendedName>
        <fullName evidence="5">SNF2 N-terminal domain-containing protein</fullName>
    </recommendedName>
</protein>
<reference evidence="6" key="1">
    <citation type="submission" date="2023-06" db="EMBL/GenBank/DDBJ databases">
        <title>Genome-scale phylogeny and comparative genomics of the fungal order Sordariales.</title>
        <authorList>
            <consortium name="Lawrence Berkeley National Laboratory"/>
            <person name="Hensen N."/>
            <person name="Bonometti L."/>
            <person name="Westerberg I."/>
            <person name="Brannstrom I.O."/>
            <person name="Guillou S."/>
            <person name="Cros-Aarteil S."/>
            <person name="Calhoun S."/>
            <person name="Haridas S."/>
            <person name="Kuo A."/>
            <person name="Mondo S."/>
            <person name="Pangilinan J."/>
            <person name="Riley R."/>
            <person name="Labutti K."/>
            <person name="Andreopoulos B."/>
            <person name="Lipzen A."/>
            <person name="Chen C."/>
            <person name="Yanf M."/>
            <person name="Daum C."/>
            <person name="Ng V."/>
            <person name="Clum A."/>
            <person name="Steindorff A."/>
            <person name="Ohm R."/>
            <person name="Martin F."/>
            <person name="Silar P."/>
            <person name="Natvig D."/>
            <person name="Lalanne C."/>
            <person name="Gautier V."/>
            <person name="Ament-Velasquez S.L."/>
            <person name="Kruys A."/>
            <person name="Hutchinson M.I."/>
            <person name="Powell A.J."/>
            <person name="Barry K."/>
            <person name="Miller A.N."/>
            <person name="Grigoriev I.V."/>
            <person name="Debuchy R."/>
            <person name="Gladieux P."/>
            <person name="Thoren M.H."/>
            <person name="Johannesson H."/>
        </authorList>
    </citation>
    <scope>NUCLEOTIDE SEQUENCE</scope>
    <source>
        <strain evidence="6">8032-3</strain>
    </source>
</reference>
<dbReference type="SUPFAM" id="SSF52540">
    <property type="entry name" value="P-loop containing nucleoside triphosphate hydrolases"/>
    <property type="match status" value="1"/>
</dbReference>
<dbReference type="PANTHER" id="PTHR45626">
    <property type="entry name" value="TRANSCRIPTION TERMINATION FACTOR 2-RELATED"/>
    <property type="match status" value="1"/>
</dbReference>
<dbReference type="GO" id="GO:0005634">
    <property type="term" value="C:nucleus"/>
    <property type="evidence" value="ECO:0007669"/>
    <property type="project" value="TreeGrafter"/>
</dbReference>
<dbReference type="InterPro" id="IPR027417">
    <property type="entry name" value="P-loop_NTPase"/>
</dbReference>
<keyword evidence="1" id="KW-0547">Nucleotide-binding</keyword>
<evidence type="ECO:0000256" key="3">
    <source>
        <dbReference type="ARBA" id="ARBA00022840"/>
    </source>
</evidence>
<organism evidence="6 7">
    <name type="scientific">Phialemonium atrogriseum</name>
    <dbReference type="NCBI Taxonomy" id="1093897"/>
    <lineage>
        <taxon>Eukaryota</taxon>
        <taxon>Fungi</taxon>
        <taxon>Dikarya</taxon>
        <taxon>Ascomycota</taxon>
        <taxon>Pezizomycotina</taxon>
        <taxon>Sordariomycetes</taxon>
        <taxon>Sordariomycetidae</taxon>
        <taxon>Cephalothecales</taxon>
        <taxon>Cephalothecaceae</taxon>
        <taxon>Phialemonium</taxon>
    </lineage>
</organism>
<comment type="caution">
    <text evidence="6">The sequence shown here is derived from an EMBL/GenBank/DDBJ whole genome shotgun (WGS) entry which is preliminary data.</text>
</comment>
<feature type="compositionally biased region" description="Acidic residues" evidence="4">
    <location>
        <begin position="69"/>
        <end position="94"/>
    </location>
</feature>
<dbReference type="InterPro" id="IPR000330">
    <property type="entry name" value="SNF2_N"/>
</dbReference>
<dbReference type="GO" id="GO:0006281">
    <property type="term" value="P:DNA repair"/>
    <property type="evidence" value="ECO:0007669"/>
    <property type="project" value="TreeGrafter"/>
</dbReference>
<gene>
    <name evidence="6" type="ORF">QBC33DRAFT_565180</name>
</gene>
<keyword evidence="3" id="KW-0067">ATP-binding</keyword>
<evidence type="ECO:0000259" key="5">
    <source>
        <dbReference type="Pfam" id="PF00176"/>
    </source>
</evidence>
<dbReference type="AlphaFoldDB" id="A0AAJ0C9M5"/>
<evidence type="ECO:0000256" key="1">
    <source>
        <dbReference type="ARBA" id="ARBA00022741"/>
    </source>
</evidence>
<dbReference type="PANTHER" id="PTHR45626:SF22">
    <property type="entry name" value="DNA REPAIR PROTEIN RAD5"/>
    <property type="match status" value="1"/>
</dbReference>
<dbReference type="Pfam" id="PF00176">
    <property type="entry name" value="SNF2-rel_dom"/>
    <property type="match status" value="1"/>
</dbReference>
<dbReference type="GeneID" id="85313600"/>
<dbReference type="EMBL" id="MU838997">
    <property type="protein sequence ID" value="KAK1772718.1"/>
    <property type="molecule type" value="Genomic_DNA"/>
</dbReference>
<evidence type="ECO:0000256" key="4">
    <source>
        <dbReference type="SAM" id="MobiDB-lite"/>
    </source>
</evidence>
<dbReference type="InterPro" id="IPR038718">
    <property type="entry name" value="SNF2-like_sf"/>
</dbReference>
<feature type="domain" description="SNF2 N-terminal" evidence="5">
    <location>
        <begin position="134"/>
        <end position="199"/>
    </location>
</feature>
<keyword evidence="2" id="KW-0378">Hydrolase</keyword>
<feature type="region of interest" description="Disordered" evidence="4">
    <location>
        <begin position="57"/>
        <end position="97"/>
    </location>
</feature>
<proteinExistence type="predicted"/>
<dbReference type="GO" id="GO:0008094">
    <property type="term" value="F:ATP-dependent activity, acting on DNA"/>
    <property type="evidence" value="ECO:0007669"/>
    <property type="project" value="TreeGrafter"/>
</dbReference>
<dbReference type="Gene3D" id="3.40.50.10810">
    <property type="entry name" value="Tandem AAA-ATPase domain"/>
    <property type="match status" value="1"/>
</dbReference>
<dbReference type="GO" id="GO:0005524">
    <property type="term" value="F:ATP binding"/>
    <property type="evidence" value="ECO:0007669"/>
    <property type="project" value="UniProtKB-KW"/>
</dbReference>
<dbReference type="GO" id="GO:0016787">
    <property type="term" value="F:hydrolase activity"/>
    <property type="evidence" value="ECO:0007669"/>
    <property type="project" value="UniProtKB-KW"/>
</dbReference>
<sequence>MAETKSERIRRLTNEMMPATARLASLDPSPTLMVSNITDQIVAGIGLLDTSSDATTSLRPAAEDSAANEQEEESDYECSTYSDDEEEGESDETFDAPPLLGYLRNIRGAIVEKHKPRSLSQVRGLKSHINPFPHQQRAAAVAVQAGETEFKGFILADPPGLGKTLPALMAIAAKFREGGGPSVVVAPLSCCRQWMSEMDS</sequence>
<evidence type="ECO:0000256" key="2">
    <source>
        <dbReference type="ARBA" id="ARBA00022801"/>
    </source>
</evidence>
<accession>A0AAJ0C9M5</accession>
<dbReference type="Proteomes" id="UP001244011">
    <property type="component" value="Unassembled WGS sequence"/>
</dbReference>
<dbReference type="RefSeq" id="XP_060288931.1">
    <property type="nucleotide sequence ID" value="XM_060430413.1"/>
</dbReference>